<evidence type="ECO:0000259" key="8">
    <source>
        <dbReference type="Pfam" id="PF02770"/>
    </source>
</evidence>
<evidence type="ECO:0000313" key="10">
    <source>
        <dbReference type="EMBL" id="OWK32550.1"/>
    </source>
</evidence>
<dbReference type="InterPro" id="IPR013786">
    <property type="entry name" value="AcylCoA_DH/ox_N"/>
</dbReference>
<feature type="domain" description="Acyl-CoA dehydrogenase/oxidase N-terminal" evidence="9">
    <location>
        <begin position="47"/>
        <end position="132"/>
    </location>
</feature>
<evidence type="ECO:0000256" key="2">
    <source>
        <dbReference type="ARBA" id="ARBA00009347"/>
    </source>
</evidence>
<dbReference type="SUPFAM" id="SSF56645">
    <property type="entry name" value="Acyl-CoA dehydrogenase NM domain-like"/>
    <property type="match status" value="1"/>
</dbReference>
<dbReference type="Gene3D" id="1.20.140.10">
    <property type="entry name" value="Butyryl-CoA Dehydrogenase, subunit A, domain 3"/>
    <property type="match status" value="1"/>
</dbReference>
<dbReference type="PANTHER" id="PTHR43292:SF3">
    <property type="entry name" value="ACYL-COA DEHYDROGENASE FADE29"/>
    <property type="match status" value="1"/>
</dbReference>
<dbReference type="FunFam" id="2.40.110.10:FF:000011">
    <property type="entry name" value="Acyl-CoA dehydrogenase FadE34"/>
    <property type="match status" value="1"/>
</dbReference>
<evidence type="ECO:0000256" key="5">
    <source>
        <dbReference type="ARBA" id="ARBA00023002"/>
    </source>
</evidence>
<sequence length="406" mass="44366">MASAAELDRPAGSLDTFRQDARAWLEANFPQSLRGKDNAMSAVDGPTEETPEQKAWREAMGEKGWGVPTWPAEYGGGGLTREQARVLGEEMMRIGAWNPIGGMGVMMFGPTLLEYGSEEQKQKHIPGIVRGEVRWCQGYSEPGAGSDLASLQAFAEDKGDHYIVNGQKTWTSGGQWADKCFALVRTDKTQKHAGISFLLIDMDAEGVETRPIKLISGASPFCETFFTNVKVPKENLVGREGQGWEIGTRLLQHERNSLSGGGGSQGRMNQGEPIPSVAKKYREVDAEGRLADSDLRTRIIKHEMDQRAFALTLRRAALEAKGNAGPSAATSVMKNVGARITQDRAELAIEIMGMQGLGWEGEGFSHEELAQTRTWLWGKAVSIYGGSSEIQNNVIAKRILGMLDHQ</sequence>
<dbReference type="OrthoDB" id="9780544at2"/>
<dbReference type="GO" id="GO:0005886">
    <property type="term" value="C:plasma membrane"/>
    <property type="evidence" value="ECO:0007669"/>
    <property type="project" value="TreeGrafter"/>
</dbReference>
<evidence type="ECO:0000256" key="6">
    <source>
        <dbReference type="RuleBase" id="RU362125"/>
    </source>
</evidence>
<dbReference type="Gene3D" id="2.40.110.10">
    <property type="entry name" value="Butyryl-CoA Dehydrogenase, subunit A, domain 2"/>
    <property type="match status" value="1"/>
</dbReference>
<evidence type="ECO:0000259" key="9">
    <source>
        <dbReference type="Pfam" id="PF02771"/>
    </source>
</evidence>
<evidence type="ECO:0000256" key="1">
    <source>
        <dbReference type="ARBA" id="ARBA00001974"/>
    </source>
</evidence>
<dbReference type="InterPro" id="IPR046373">
    <property type="entry name" value="Acyl-CoA_Oxase/DH_mid-dom_sf"/>
</dbReference>
<comment type="cofactor">
    <cofactor evidence="1 6">
        <name>FAD</name>
        <dbReference type="ChEBI" id="CHEBI:57692"/>
    </cofactor>
</comment>
<accession>A0A245ZS62</accession>
<comment type="caution">
    <text evidence="10">The sequence shown here is derived from an EMBL/GenBank/DDBJ whole genome shotgun (WGS) entry which is preliminary data.</text>
</comment>
<feature type="domain" description="Acyl-CoA dehydrogenase/oxidase C-terminal" evidence="7">
    <location>
        <begin position="241"/>
        <end position="400"/>
    </location>
</feature>
<dbReference type="GO" id="GO:0050660">
    <property type="term" value="F:flavin adenine dinucleotide binding"/>
    <property type="evidence" value="ECO:0007669"/>
    <property type="project" value="InterPro"/>
</dbReference>
<gene>
    <name evidence="10" type="primary">Acd_1</name>
    <name evidence="10" type="ORF">SPMU_08830</name>
</gene>
<dbReference type="Proteomes" id="UP000197783">
    <property type="component" value="Unassembled WGS sequence"/>
</dbReference>
<keyword evidence="5 6" id="KW-0560">Oxidoreductase</keyword>
<dbReference type="EC" id="1.3.99.32" evidence="10"/>
<proteinExistence type="inferred from homology"/>
<keyword evidence="3 6" id="KW-0285">Flavoprotein</keyword>
<dbReference type="Gene3D" id="1.10.540.10">
    <property type="entry name" value="Acyl-CoA dehydrogenase/oxidase, N-terminal domain"/>
    <property type="match status" value="1"/>
</dbReference>
<dbReference type="Pfam" id="PF00441">
    <property type="entry name" value="Acyl-CoA_dh_1"/>
    <property type="match status" value="1"/>
</dbReference>
<organism evidence="10 11">
    <name type="scientific">Sphingomonas mucosissima</name>
    <dbReference type="NCBI Taxonomy" id="370959"/>
    <lineage>
        <taxon>Bacteria</taxon>
        <taxon>Pseudomonadati</taxon>
        <taxon>Pseudomonadota</taxon>
        <taxon>Alphaproteobacteria</taxon>
        <taxon>Sphingomonadales</taxon>
        <taxon>Sphingomonadaceae</taxon>
        <taxon>Sphingomonas</taxon>
    </lineage>
</organism>
<dbReference type="Pfam" id="PF02770">
    <property type="entry name" value="Acyl-CoA_dh_M"/>
    <property type="match status" value="1"/>
</dbReference>
<dbReference type="InterPro" id="IPR036250">
    <property type="entry name" value="AcylCo_DH-like_C"/>
</dbReference>
<evidence type="ECO:0000256" key="4">
    <source>
        <dbReference type="ARBA" id="ARBA00022827"/>
    </source>
</evidence>
<dbReference type="PANTHER" id="PTHR43292">
    <property type="entry name" value="ACYL-COA DEHYDROGENASE"/>
    <property type="match status" value="1"/>
</dbReference>
<name>A0A245ZS62_9SPHN</name>
<dbReference type="InterPro" id="IPR037069">
    <property type="entry name" value="AcylCoA_DH/ox_N_sf"/>
</dbReference>
<keyword evidence="4 6" id="KW-0274">FAD</keyword>
<evidence type="ECO:0000259" key="7">
    <source>
        <dbReference type="Pfam" id="PF00441"/>
    </source>
</evidence>
<dbReference type="InterPro" id="IPR052161">
    <property type="entry name" value="Mycobact_Acyl-CoA_DH"/>
</dbReference>
<comment type="similarity">
    <text evidence="2 6">Belongs to the acyl-CoA dehydrogenase family.</text>
</comment>
<reference evidence="10 11" key="1">
    <citation type="submission" date="2017-03" db="EMBL/GenBank/DDBJ databases">
        <title>Genome sequence of Sphingomonas mucosissima DSM 17494.</title>
        <authorList>
            <person name="Poehlein A."/>
            <person name="Wuebbeler J.H."/>
            <person name="Steinbuechel A."/>
            <person name="Daniel R."/>
        </authorList>
    </citation>
    <scope>NUCLEOTIDE SEQUENCE [LARGE SCALE GENOMIC DNA]</scope>
    <source>
        <strain evidence="10 11">DSM 17494</strain>
    </source>
</reference>
<evidence type="ECO:0000313" key="11">
    <source>
        <dbReference type="Proteomes" id="UP000197783"/>
    </source>
</evidence>
<dbReference type="SUPFAM" id="SSF47203">
    <property type="entry name" value="Acyl-CoA dehydrogenase C-terminal domain-like"/>
    <property type="match status" value="1"/>
</dbReference>
<evidence type="ECO:0000256" key="3">
    <source>
        <dbReference type="ARBA" id="ARBA00022630"/>
    </source>
</evidence>
<feature type="domain" description="Acyl-CoA oxidase/dehydrogenase middle" evidence="8">
    <location>
        <begin position="136"/>
        <end position="229"/>
    </location>
</feature>
<keyword evidence="11" id="KW-1185">Reference proteome</keyword>
<dbReference type="GO" id="GO:0016627">
    <property type="term" value="F:oxidoreductase activity, acting on the CH-CH group of donors"/>
    <property type="evidence" value="ECO:0007669"/>
    <property type="project" value="InterPro"/>
</dbReference>
<dbReference type="Pfam" id="PF02771">
    <property type="entry name" value="Acyl-CoA_dh_N"/>
    <property type="match status" value="1"/>
</dbReference>
<protein>
    <submittedName>
        <fullName evidence="10">Glutaryl-CoA dehydrogenase</fullName>
        <ecNumber evidence="10">1.3.99.32</ecNumber>
    </submittedName>
</protein>
<dbReference type="InterPro" id="IPR006091">
    <property type="entry name" value="Acyl-CoA_Oxase/DH_mid-dom"/>
</dbReference>
<dbReference type="InterPro" id="IPR009100">
    <property type="entry name" value="AcylCoA_DH/oxidase_NM_dom_sf"/>
</dbReference>
<dbReference type="EMBL" id="NBBJ01000001">
    <property type="protein sequence ID" value="OWK32550.1"/>
    <property type="molecule type" value="Genomic_DNA"/>
</dbReference>
<dbReference type="RefSeq" id="WP_088332257.1">
    <property type="nucleotide sequence ID" value="NZ_NBBJ01000001.1"/>
</dbReference>
<dbReference type="InterPro" id="IPR009075">
    <property type="entry name" value="AcylCo_DH/oxidase_C"/>
</dbReference>
<dbReference type="AlphaFoldDB" id="A0A245ZS62"/>